<feature type="transmembrane region" description="Helical" evidence="2">
    <location>
        <begin position="89"/>
        <end position="108"/>
    </location>
</feature>
<accession>A0ABT3L360</accession>
<name>A0ABT3L360_9CYAN</name>
<reference evidence="3 4" key="1">
    <citation type="submission" date="2021-08" db="EMBL/GenBank/DDBJ databases">
        <title>Draft genome sequence of Spirulina subsalsa with high tolerance to salinity and hype-accumulation of phycocyanin.</title>
        <authorList>
            <person name="Pei H."/>
            <person name="Jiang L."/>
        </authorList>
    </citation>
    <scope>NUCLEOTIDE SEQUENCE [LARGE SCALE GENOMIC DNA]</scope>
    <source>
        <strain evidence="3 4">FACHB-351</strain>
    </source>
</reference>
<gene>
    <name evidence="3" type="ORF">K4A83_06570</name>
</gene>
<evidence type="ECO:0000256" key="2">
    <source>
        <dbReference type="SAM" id="Phobius"/>
    </source>
</evidence>
<comment type="caution">
    <text evidence="3">The sequence shown here is derived from an EMBL/GenBank/DDBJ whole genome shotgun (WGS) entry which is preliminary data.</text>
</comment>
<dbReference type="EMBL" id="JAIHOM010000023">
    <property type="protein sequence ID" value="MCW6035936.1"/>
    <property type="molecule type" value="Genomic_DNA"/>
</dbReference>
<dbReference type="Proteomes" id="UP001526426">
    <property type="component" value="Unassembled WGS sequence"/>
</dbReference>
<feature type="region of interest" description="Disordered" evidence="1">
    <location>
        <begin position="426"/>
        <end position="449"/>
    </location>
</feature>
<dbReference type="RefSeq" id="WP_265263658.1">
    <property type="nucleotide sequence ID" value="NZ_JAIHOM010000023.1"/>
</dbReference>
<sequence length="449" mass="50605">MARITDRAYHILLKEAEKCASLAPLDAQVELRIVRKRLDKLRNGSGRLVSEAEIAATVKDMFPDFSDEVIAEAAKTHQSPTTALDGLKFPILFILSLLGIIWVVNLPFPPIRRPIAKAAPLLLLPSFISMDSNYRQAVSKVEQADQLVNRSTSKEDFQLGARKVTEAKRHLNALPVWFLGYEPVTYCNWFGCTWRFTFDEFEQARKSVGRMEAKVFQETNALQQLEQAEQAIQESKLDYQKAANPTEQQNAVLSWRAAIDQLTQLPPDTLAGRNAQQKLHAYQRDLQEVAGSLTSNERSSTLVTVAKQFAWHAAQSSQNPPHPASKWQQIEQSWERAIEELQKVPPEESQGYLQAQTLIAQYTQNLGEIRLRREAEEQANAALTKAQEGIERVIAGIPANPEHMDRSLVAAQLQGILNELDRVQAGTTSHEKAKELEKFARDRLNQLQP</sequence>
<keyword evidence="2" id="KW-1133">Transmembrane helix</keyword>
<evidence type="ECO:0000256" key="1">
    <source>
        <dbReference type="SAM" id="MobiDB-lite"/>
    </source>
</evidence>
<keyword evidence="4" id="KW-1185">Reference proteome</keyword>
<proteinExistence type="predicted"/>
<evidence type="ECO:0000313" key="3">
    <source>
        <dbReference type="EMBL" id="MCW6035936.1"/>
    </source>
</evidence>
<feature type="compositionally biased region" description="Basic and acidic residues" evidence="1">
    <location>
        <begin position="429"/>
        <end position="449"/>
    </location>
</feature>
<protein>
    <submittedName>
        <fullName evidence="3">Uncharacterized protein</fullName>
    </submittedName>
</protein>
<keyword evidence="2" id="KW-0812">Transmembrane</keyword>
<keyword evidence="2" id="KW-0472">Membrane</keyword>
<evidence type="ECO:0000313" key="4">
    <source>
        <dbReference type="Proteomes" id="UP001526426"/>
    </source>
</evidence>
<organism evidence="3 4">
    <name type="scientific">Spirulina subsalsa FACHB-351</name>
    <dbReference type="NCBI Taxonomy" id="234711"/>
    <lineage>
        <taxon>Bacteria</taxon>
        <taxon>Bacillati</taxon>
        <taxon>Cyanobacteriota</taxon>
        <taxon>Cyanophyceae</taxon>
        <taxon>Spirulinales</taxon>
        <taxon>Spirulinaceae</taxon>
        <taxon>Spirulina</taxon>
    </lineage>
</organism>